<comment type="caution">
    <text evidence="4">The sequence shown here is derived from an EMBL/GenBank/DDBJ whole genome shotgun (WGS) entry which is preliminary data.</text>
</comment>
<dbReference type="SUPFAM" id="SSF160935">
    <property type="entry name" value="VPA0735-like"/>
    <property type="match status" value="1"/>
</dbReference>
<evidence type="ECO:0000313" key="5">
    <source>
        <dbReference type="Proteomes" id="UP000557872"/>
    </source>
</evidence>
<name>A0A851GHM7_9BACT</name>
<keyword evidence="5" id="KW-1185">Reference proteome</keyword>
<dbReference type="Proteomes" id="UP000557872">
    <property type="component" value="Unassembled WGS sequence"/>
</dbReference>
<organism evidence="4 5">
    <name type="scientific">Oceaniferula marina</name>
    <dbReference type="NCBI Taxonomy" id="2748318"/>
    <lineage>
        <taxon>Bacteria</taxon>
        <taxon>Pseudomonadati</taxon>
        <taxon>Verrucomicrobiota</taxon>
        <taxon>Verrucomicrobiia</taxon>
        <taxon>Verrucomicrobiales</taxon>
        <taxon>Verrucomicrobiaceae</taxon>
        <taxon>Oceaniferula</taxon>
    </lineage>
</organism>
<dbReference type="PANTHER" id="PTHR36509:SF3">
    <property type="entry name" value="SIGNAL PEPTIDE PROTEIN"/>
    <property type="match status" value="1"/>
</dbReference>
<feature type="chain" id="PRO_5032786155" evidence="1">
    <location>
        <begin position="27"/>
        <end position="509"/>
    </location>
</feature>
<dbReference type="PANTHER" id="PTHR36509">
    <property type="entry name" value="BLL3101 PROTEIN"/>
    <property type="match status" value="1"/>
</dbReference>
<feature type="domain" description="DUF1254" evidence="3">
    <location>
        <begin position="106"/>
        <end position="226"/>
    </location>
</feature>
<evidence type="ECO:0000256" key="1">
    <source>
        <dbReference type="SAM" id="SignalP"/>
    </source>
</evidence>
<evidence type="ECO:0000259" key="3">
    <source>
        <dbReference type="Pfam" id="PF06863"/>
    </source>
</evidence>
<protein>
    <submittedName>
        <fullName evidence="4">DUF1254 domain-containing protein</fullName>
    </submittedName>
</protein>
<feature type="signal peptide" evidence="1">
    <location>
        <begin position="1"/>
        <end position="26"/>
    </location>
</feature>
<dbReference type="InterPro" id="IPR037049">
    <property type="entry name" value="DUF1214_C_sf"/>
</dbReference>
<proteinExistence type="predicted"/>
<accession>A0A851GHM7</accession>
<dbReference type="InterPro" id="IPR010621">
    <property type="entry name" value="DUF1214"/>
</dbReference>
<dbReference type="InterPro" id="IPR037050">
    <property type="entry name" value="DUF1254_sf"/>
</dbReference>
<dbReference type="AlphaFoldDB" id="A0A851GHM7"/>
<evidence type="ECO:0000259" key="2">
    <source>
        <dbReference type="Pfam" id="PF06742"/>
    </source>
</evidence>
<dbReference type="RefSeq" id="WP_178933863.1">
    <property type="nucleotide sequence ID" value="NZ_JACBAZ010000007.1"/>
</dbReference>
<sequence length="509" mass="56347">MKRQSIHSICLLSLGALGAFCTTATAEEKFKYTTEIPQGIVTPDKVETSIGELNFTDGVPSRETADKVYDYMDTARAADAFLKGMPAASLAAIIDGNHSLGAVEANQVVLFDKLMDSKSLYLTANTATIYVFPDLDLKRDGPTVVEAPKGLLGAANDGFFRYVENITGGKYLFLPPGYEGDVPEGYTVLRPKTNRLWVLLRKTPKSKAPEDVAAATQSIRDNLKVYKLADAANPPKMEWISGTGKAYNTIHYNNAEFYDHMHKIIQYETLGLMTPEIRGLFASLGIEKGKPFKPDDRMKKILADGVAIGNAQARAIVWYPRIGMNMSGVQVYPDTGSAWNMGYPERNVHFSGKNGVTMNTDARVSFHYPYTGVTPAMATPREGKGSDYGIAYLDGDKKPFDGSKTYKISLPKDAPSANFWAVTIYDTQTRSMLQTDQEACGIDSLQDGLRYNKDGSIDLYFAPKPPPGYEKNWIQTIPGKSWFTILRMYSPTKAWIDQTWRPSEIIKTN</sequence>
<dbReference type="Gene3D" id="2.60.40.1610">
    <property type="entry name" value="Domain of unknown function DUF1254"/>
    <property type="match status" value="1"/>
</dbReference>
<dbReference type="Gene3D" id="2.60.120.600">
    <property type="entry name" value="Domain of unknown function DUF1214, C-terminal domain"/>
    <property type="match status" value="1"/>
</dbReference>
<dbReference type="Gene3D" id="1.10.3360.10">
    <property type="entry name" value="VPA0735-like domain"/>
    <property type="match status" value="1"/>
</dbReference>
<gene>
    <name evidence="4" type="ORF">HW115_15530</name>
</gene>
<dbReference type="Pfam" id="PF06742">
    <property type="entry name" value="DUF1214"/>
    <property type="match status" value="1"/>
</dbReference>
<keyword evidence="1" id="KW-0732">Signal</keyword>
<dbReference type="EMBL" id="JACBAZ010000007">
    <property type="protein sequence ID" value="NWK57033.1"/>
    <property type="molecule type" value="Genomic_DNA"/>
</dbReference>
<dbReference type="InterPro" id="IPR010679">
    <property type="entry name" value="DUF1254"/>
</dbReference>
<reference evidence="4 5" key="1">
    <citation type="submission" date="2020-07" db="EMBL/GenBank/DDBJ databases">
        <title>Roseicoccus Jingziensis gen. nov., sp. nov., isolated from coastal seawater.</title>
        <authorList>
            <person name="Feng X."/>
        </authorList>
    </citation>
    <scope>NUCLEOTIDE SEQUENCE [LARGE SCALE GENOMIC DNA]</scope>
    <source>
        <strain evidence="4 5">N1E253</strain>
    </source>
</reference>
<dbReference type="Pfam" id="PF06863">
    <property type="entry name" value="DUF1254"/>
    <property type="match status" value="1"/>
</dbReference>
<feature type="domain" description="DUF1214" evidence="2">
    <location>
        <begin position="388"/>
        <end position="492"/>
    </location>
</feature>
<evidence type="ECO:0000313" key="4">
    <source>
        <dbReference type="EMBL" id="NWK57033.1"/>
    </source>
</evidence>